<dbReference type="AlphaFoldDB" id="A0A2S2KPM1"/>
<dbReference type="Proteomes" id="UP000245829">
    <property type="component" value="Unassembled WGS sequence"/>
</dbReference>
<protein>
    <submittedName>
        <fullName evidence="2">Uncharacterized protein</fullName>
    </submittedName>
</protein>
<organism evidence="2 3">
    <name type="scientific">Nitrosopumilus zosterae</name>
    <dbReference type="NCBI Taxonomy" id="718286"/>
    <lineage>
        <taxon>Archaea</taxon>
        <taxon>Nitrososphaerota</taxon>
        <taxon>Nitrososphaeria</taxon>
        <taxon>Nitrosopumilales</taxon>
        <taxon>Nitrosopumilaceae</taxon>
        <taxon>Nitrosopumilus</taxon>
    </lineage>
</organism>
<evidence type="ECO:0000313" key="2">
    <source>
        <dbReference type="EMBL" id="GBH33418.1"/>
    </source>
</evidence>
<feature type="transmembrane region" description="Helical" evidence="1">
    <location>
        <begin position="12"/>
        <end position="34"/>
    </location>
</feature>
<name>A0A2S2KPM1_9ARCH</name>
<dbReference type="OrthoDB" id="3317at2157"/>
<keyword evidence="1" id="KW-1133">Transmembrane helix</keyword>
<dbReference type="GeneID" id="76209543"/>
<dbReference type="EMBL" id="BGKI01000001">
    <property type="protein sequence ID" value="GBH33418.1"/>
    <property type="molecule type" value="Genomic_DNA"/>
</dbReference>
<gene>
    <name evidence="2" type="ORF">NZNM25_02090</name>
</gene>
<keyword evidence="1" id="KW-0812">Transmembrane</keyword>
<comment type="caution">
    <text evidence="2">The sequence shown here is derived from an EMBL/GenBank/DDBJ whole genome shotgun (WGS) entry which is preliminary data.</text>
</comment>
<sequence>MKTKIILYEKILILIIGGSIALFGMFTTLPVYALEFEPLIAKNTDDTIVSTGIVGQPIIFETIITNNEEDADHFEIAFTTRTINDKILDHQKQSIPLKHGASTTVSYQFVPPLEGNYVSGIFYGEKPFSDIITFPALDDNKTYPKKTVRIYSDLSDDCLVACTDPSVMNVDVGTVVELSNITPDVRYISTGTYMEDKDGISWSSNNRFHSIIIPDRKSSFLFSQPGEYQLFLAEHRTNDVIGTIHVMSDQFREADKTFNILNKIMNDEDFGIPISSLHINPKNSVITVGIDDKHNPLFTLDVYKTMLYKQVGNVYLDIISNHDSFKTKLCDVNDAIAVRAMLDRDPVVQQFLQSYPSATFEHFKTPDEPGNPRTYSEFHHGMFLLRVLVLTYDQNDVCYPVYGYVIGYDDQSSEPKKGLFENMYPKSAGLSKPLSEIKKLSKPHNQIKSGISFDDVQCIDDLILVITSDGSSACVKPETKTKLIERGWAKNAN</sequence>
<accession>A0A2S2KPM1</accession>
<evidence type="ECO:0000313" key="3">
    <source>
        <dbReference type="Proteomes" id="UP000245829"/>
    </source>
</evidence>
<dbReference type="RefSeq" id="WP_109876077.1">
    <property type="nucleotide sequence ID" value="NZ_AP026695.1"/>
</dbReference>
<reference evidence="2 3" key="1">
    <citation type="submission" date="2018-05" db="EMBL/GenBank/DDBJ databases">
        <title>genome sequencing of Nitrosopumilus sp. NM25.</title>
        <authorList>
            <person name="Mori K."/>
            <person name="Nakagawa T."/>
        </authorList>
    </citation>
    <scope>NUCLEOTIDE SEQUENCE [LARGE SCALE GENOMIC DNA]</scope>
    <source>
        <strain evidence="2 3">NM25</strain>
    </source>
</reference>
<keyword evidence="1" id="KW-0472">Membrane</keyword>
<evidence type="ECO:0000256" key="1">
    <source>
        <dbReference type="SAM" id="Phobius"/>
    </source>
</evidence>
<proteinExistence type="predicted"/>
<keyword evidence="3" id="KW-1185">Reference proteome</keyword>